<reference evidence="2 3" key="1">
    <citation type="submission" date="2019-01" db="EMBL/GenBank/DDBJ databases">
        <title>Draft genome sequence of Psathyrella aberdarensis IHI B618.</title>
        <authorList>
            <person name="Buettner E."/>
            <person name="Kellner H."/>
        </authorList>
    </citation>
    <scope>NUCLEOTIDE SEQUENCE [LARGE SCALE GENOMIC DNA]</scope>
    <source>
        <strain evidence="2 3">IHI B618</strain>
    </source>
</reference>
<accession>A0A4Q2D640</accession>
<sequence length="66" mass="6901">MGAYSAPALFLEPETFLGGEELPAAFSVVALARGVMVVVFNTSPAGHLENDGDGDGKERYGEKLSN</sequence>
<evidence type="ECO:0000313" key="3">
    <source>
        <dbReference type="Proteomes" id="UP000290288"/>
    </source>
</evidence>
<evidence type="ECO:0000256" key="1">
    <source>
        <dbReference type="SAM" id="MobiDB-lite"/>
    </source>
</evidence>
<organism evidence="2 3">
    <name type="scientific">Candolleomyces aberdarensis</name>
    <dbReference type="NCBI Taxonomy" id="2316362"/>
    <lineage>
        <taxon>Eukaryota</taxon>
        <taxon>Fungi</taxon>
        <taxon>Dikarya</taxon>
        <taxon>Basidiomycota</taxon>
        <taxon>Agaricomycotina</taxon>
        <taxon>Agaricomycetes</taxon>
        <taxon>Agaricomycetidae</taxon>
        <taxon>Agaricales</taxon>
        <taxon>Agaricineae</taxon>
        <taxon>Psathyrellaceae</taxon>
        <taxon>Candolleomyces</taxon>
    </lineage>
</organism>
<proteinExistence type="predicted"/>
<keyword evidence="3" id="KW-1185">Reference proteome</keyword>
<dbReference type="Proteomes" id="UP000290288">
    <property type="component" value="Unassembled WGS sequence"/>
</dbReference>
<name>A0A4Q2D640_9AGAR</name>
<dbReference type="EMBL" id="SDEE01000864">
    <property type="protein sequence ID" value="RXW13645.1"/>
    <property type="molecule type" value="Genomic_DNA"/>
</dbReference>
<feature type="compositionally biased region" description="Basic and acidic residues" evidence="1">
    <location>
        <begin position="48"/>
        <end position="66"/>
    </location>
</feature>
<dbReference type="AlphaFoldDB" id="A0A4Q2D640"/>
<gene>
    <name evidence="2" type="ORF">EST38_g12208</name>
</gene>
<feature type="region of interest" description="Disordered" evidence="1">
    <location>
        <begin position="44"/>
        <end position="66"/>
    </location>
</feature>
<evidence type="ECO:0000313" key="2">
    <source>
        <dbReference type="EMBL" id="RXW13645.1"/>
    </source>
</evidence>
<comment type="caution">
    <text evidence="2">The sequence shown here is derived from an EMBL/GenBank/DDBJ whole genome shotgun (WGS) entry which is preliminary data.</text>
</comment>
<protein>
    <submittedName>
        <fullName evidence="2">Uncharacterized protein</fullName>
    </submittedName>
</protein>